<comment type="caution">
    <text evidence="2">The sequence shown here is derived from an EMBL/GenBank/DDBJ whole genome shotgun (WGS) entry which is preliminary data.</text>
</comment>
<feature type="region of interest" description="Disordered" evidence="1">
    <location>
        <begin position="241"/>
        <end position="260"/>
    </location>
</feature>
<accession>A0AAI9THD1</accession>
<sequence length="260" mass="28451">MIPGGAVNNTPRSCRDIQQTSEIGRTVLSNNSLTRASQLFLVLNISFDGLSSHTVGKHFYSNAQVFDISLGTPDTPGQEANAKGTPIDAVSVEGSLPYKDSSTPKLAAKRSANFLQIQVRFNSDSLQIQFTPKKLFCKYAIRLVEVALNWLSATSNVSKAEIDEMRETLQQSKKAAARDHKLPRVAVGDLTQEEVETLFGLKKLTPKKTSSQTISGTWSPMTRAFSLDQMAIKIRRLFARRQQQDGDAVPRAPDSPSPGG</sequence>
<reference evidence="2" key="2">
    <citation type="journal article" date="2016" name="Fungal Biol.">
        <title>Ochratoxin A production by Penicillium thymicola.</title>
        <authorList>
            <person name="Nguyen H.D.T."/>
            <person name="McMullin D.R."/>
            <person name="Ponomareva E."/>
            <person name="Riley R."/>
            <person name="Pomraning K.R."/>
            <person name="Baker S.E."/>
            <person name="Seifert K.A."/>
        </authorList>
    </citation>
    <scope>NUCLEOTIDE SEQUENCE</scope>
    <source>
        <strain evidence="2">DAOM 180753</strain>
    </source>
</reference>
<gene>
    <name evidence="2" type="ORF">VN97_g6207</name>
</gene>
<reference evidence="2" key="1">
    <citation type="submission" date="2015-06" db="EMBL/GenBank/DDBJ databases">
        <authorList>
            <person name="Nguyen H."/>
        </authorList>
    </citation>
    <scope>NUCLEOTIDE SEQUENCE</scope>
    <source>
        <strain evidence="2">DAOM 180753</strain>
    </source>
</reference>
<name>A0AAI9THD1_PENTH</name>
<evidence type="ECO:0000256" key="1">
    <source>
        <dbReference type="SAM" id="MobiDB-lite"/>
    </source>
</evidence>
<evidence type="ECO:0000313" key="3">
    <source>
        <dbReference type="Proteomes" id="UP001227192"/>
    </source>
</evidence>
<dbReference type="Proteomes" id="UP001227192">
    <property type="component" value="Unassembled WGS sequence"/>
</dbReference>
<dbReference type="AlphaFoldDB" id="A0AAI9THD1"/>
<keyword evidence="3" id="KW-1185">Reference proteome</keyword>
<organism evidence="2 3">
    <name type="scientific">Penicillium thymicola</name>
    <dbReference type="NCBI Taxonomy" id="293382"/>
    <lineage>
        <taxon>Eukaryota</taxon>
        <taxon>Fungi</taxon>
        <taxon>Dikarya</taxon>
        <taxon>Ascomycota</taxon>
        <taxon>Pezizomycotina</taxon>
        <taxon>Eurotiomycetes</taxon>
        <taxon>Eurotiomycetidae</taxon>
        <taxon>Eurotiales</taxon>
        <taxon>Aspergillaceae</taxon>
        <taxon>Penicillium</taxon>
    </lineage>
</organism>
<protein>
    <submittedName>
        <fullName evidence="2">Uncharacterized protein</fullName>
    </submittedName>
</protein>
<dbReference type="EMBL" id="LACB01000174">
    <property type="protein sequence ID" value="KAJ9487118.1"/>
    <property type="molecule type" value="Genomic_DNA"/>
</dbReference>
<proteinExistence type="predicted"/>
<evidence type="ECO:0000313" key="2">
    <source>
        <dbReference type="EMBL" id="KAJ9487118.1"/>
    </source>
</evidence>